<sequence length="905" mass="105045">MEKLKRKSSYYIAYSAAMTGIFMIILFIFWKNGKSFVRDGDGLRQHYITLEYWGKYLRQIIKELLIHHRLRIPTWDLHIGFGSDIVTTLHYYVIGDPLNLCAAFVPVRYTEYLYDFLCFFRYYLAGITFSWYCFYNKNEKIPVLLGSLIYVYSQWMIVTGLDHPYFINPCIYLPLIMLGADKIFDGKKPWTYIGALTLAGVSNFYFFYMLGIFTVIYAVFRYFTKFKGFRLKEFTPVFGRFFVYTVLSLMISGVILFPMLKTMFTNSRMTAERYMPILYSKRFYQMLLASLIGRNNKTRFSYIGVASICVIALIVLFMQRKKYLSLKLGVILLTVMVCFPIFGRIMNGFSYTTNRWTWAVPMLLAYIFVKMFPEFFHLSVKKKLLIVAIILIYAAFLIFNPTVNQNNNVAAGLLLLLLGLTFIGGYQLLTKNRWYLAAFSMCFIVLSVGSNIWFYYAENGRDRFKDQSVISTYVNKGRAYPKCHTNVEKALKSLEDSSLVRFDQKYMGMISNTSCLNDLNGGKYQFSIAPEDLGNFFDEIYMSNFMDQAVYNLNGRSWLLKLFSVKYYVSKEGIAPYHFRKEMKITGRKDRYIYKDENSLPLVYTYDSYIPVTQYERMNPVERQEAMLQGCVLEENDAKGMNPEKLKLHVNKLDYEIKDMQNMTWENGVIEAGKNAKCVLTFKGKKNCETYVAFSNLKYRGINEKYRTILEQKDITTGQIEIYYAHNGETEEQKLQLLSSKNNFGSGRSNYGANLLYNEDALNEITLEFTVPGKYKIDNIDIYTQAMDGITELSQERSEDSPKDLKVDGGNITCSINLKEDKEVVFSIPYSNGWTLYVDGKKQETNKANRMFLGARISKGQHQIELKYFSPGMKAGCTASVLGLLVVLILFSSPYIRQHCRSVWK</sequence>
<keyword evidence="1" id="KW-0472">Membrane</keyword>
<evidence type="ECO:0000313" key="2">
    <source>
        <dbReference type="EMBL" id="MBC5778673.1"/>
    </source>
</evidence>
<dbReference type="Proteomes" id="UP000649826">
    <property type="component" value="Unassembled WGS sequence"/>
</dbReference>
<feature type="transmembrane region" description="Helical" evidence="1">
    <location>
        <begin position="436"/>
        <end position="456"/>
    </location>
</feature>
<feature type="transmembrane region" description="Helical" evidence="1">
    <location>
        <begin position="300"/>
        <end position="317"/>
    </location>
</feature>
<evidence type="ECO:0000313" key="3">
    <source>
        <dbReference type="Proteomes" id="UP000649826"/>
    </source>
</evidence>
<name>A0ABR7IF97_9FIRM</name>
<gene>
    <name evidence="2" type="ORF">H8Z82_03170</name>
</gene>
<dbReference type="InterPro" id="IPR018580">
    <property type="entry name" value="Uncharacterised_YfhO"/>
</dbReference>
<dbReference type="PANTHER" id="PTHR38454">
    <property type="entry name" value="INTEGRAL MEMBRANE PROTEIN-RELATED"/>
    <property type="match status" value="1"/>
</dbReference>
<comment type="caution">
    <text evidence="2">The sequence shown here is derived from an EMBL/GenBank/DDBJ whole genome shotgun (WGS) entry which is preliminary data.</text>
</comment>
<dbReference type="EMBL" id="JACOQG010000003">
    <property type="protein sequence ID" value="MBC5778673.1"/>
    <property type="molecule type" value="Genomic_DNA"/>
</dbReference>
<feature type="transmembrane region" description="Helical" evidence="1">
    <location>
        <begin position="324"/>
        <end position="343"/>
    </location>
</feature>
<reference evidence="2 3" key="1">
    <citation type="submission" date="2020-08" db="EMBL/GenBank/DDBJ databases">
        <title>Genome public.</title>
        <authorList>
            <person name="Liu C."/>
            <person name="Sun Q."/>
        </authorList>
    </citation>
    <scope>NUCLEOTIDE SEQUENCE [LARGE SCALE GENOMIC DNA]</scope>
    <source>
        <strain evidence="2 3">M29</strain>
    </source>
</reference>
<evidence type="ECO:0000256" key="1">
    <source>
        <dbReference type="SAM" id="Phobius"/>
    </source>
</evidence>
<protein>
    <submittedName>
        <fullName evidence="2">YfhO family protein</fullName>
    </submittedName>
</protein>
<feature type="transmembrane region" description="Helical" evidence="1">
    <location>
        <begin position="879"/>
        <end position="896"/>
    </location>
</feature>
<feature type="transmembrane region" description="Helical" evidence="1">
    <location>
        <begin position="192"/>
        <end position="220"/>
    </location>
</feature>
<dbReference type="PANTHER" id="PTHR38454:SF1">
    <property type="entry name" value="INTEGRAL MEMBRANE PROTEIN"/>
    <property type="match status" value="1"/>
</dbReference>
<feature type="transmembrane region" description="Helical" evidence="1">
    <location>
        <begin position="112"/>
        <end position="134"/>
    </location>
</feature>
<dbReference type="Pfam" id="PF09586">
    <property type="entry name" value="YfhO"/>
    <property type="match status" value="1"/>
</dbReference>
<keyword evidence="1" id="KW-1133">Transmembrane helix</keyword>
<feature type="transmembrane region" description="Helical" evidence="1">
    <location>
        <begin position="355"/>
        <end position="372"/>
    </location>
</feature>
<feature type="transmembrane region" description="Helical" evidence="1">
    <location>
        <begin position="409"/>
        <end position="429"/>
    </location>
</feature>
<keyword evidence="1" id="KW-0812">Transmembrane</keyword>
<keyword evidence="3" id="KW-1185">Reference proteome</keyword>
<feature type="transmembrane region" description="Helical" evidence="1">
    <location>
        <begin position="141"/>
        <end position="158"/>
    </location>
</feature>
<feature type="transmembrane region" description="Helical" evidence="1">
    <location>
        <begin position="241"/>
        <end position="260"/>
    </location>
</feature>
<accession>A0ABR7IF97</accession>
<proteinExistence type="predicted"/>
<organism evidence="2 3">
    <name type="scientific">Blautia difficilis</name>
    <dbReference type="NCBI Taxonomy" id="2763027"/>
    <lineage>
        <taxon>Bacteria</taxon>
        <taxon>Bacillati</taxon>
        <taxon>Bacillota</taxon>
        <taxon>Clostridia</taxon>
        <taxon>Lachnospirales</taxon>
        <taxon>Lachnospiraceae</taxon>
        <taxon>Blautia</taxon>
    </lineage>
</organism>
<feature type="transmembrane region" description="Helical" evidence="1">
    <location>
        <begin position="12"/>
        <end position="30"/>
    </location>
</feature>
<feature type="transmembrane region" description="Helical" evidence="1">
    <location>
        <begin position="384"/>
        <end position="403"/>
    </location>
</feature>